<evidence type="ECO:0000256" key="7">
    <source>
        <dbReference type="ARBA" id="ARBA00023136"/>
    </source>
</evidence>
<evidence type="ECO:0000256" key="6">
    <source>
        <dbReference type="ARBA" id="ARBA00022989"/>
    </source>
</evidence>
<sequence length="63" mass="7061">GRLSARAGQGMGVGLLTARLGLRTQRLTRPLVFGDSEAPRMADLRHELWQQLRHLDGPRKQSK</sequence>
<dbReference type="PANTHER" id="PTHR39342">
    <property type="entry name" value="UPF0283 MEMBRANE PROTEIN YCJF"/>
    <property type="match status" value="1"/>
</dbReference>
<reference evidence="8" key="2">
    <citation type="submission" date="2021-04" db="EMBL/GenBank/DDBJ databases">
        <authorList>
            <person name="Gilroy R."/>
        </authorList>
    </citation>
    <scope>NUCLEOTIDE SEQUENCE</scope>
    <source>
        <strain evidence="8">1193</strain>
    </source>
</reference>
<comment type="subcellular location">
    <subcellularLocation>
        <location evidence="1">Cell inner membrane</location>
        <topology evidence="1">Multi-pass membrane protein</topology>
    </subcellularLocation>
</comment>
<protein>
    <submittedName>
        <fullName evidence="8">DUF697 domain-containing protein</fullName>
    </submittedName>
</protein>
<comment type="caution">
    <text evidence="8">The sequence shown here is derived from an EMBL/GenBank/DDBJ whole genome shotgun (WGS) entry which is preliminary data.</text>
</comment>
<dbReference type="EMBL" id="DXFC01000177">
    <property type="protein sequence ID" value="HIX61747.1"/>
    <property type="molecule type" value="Genomic_DNA"/>
</dbReference>
<feature type="non-terminal residue" evidence="8">
    <location>
        <position position="1"/>
    </location>
</feature>
<evidence type="ECO:0000256" key="4">
    <source>
        <dbReference type="ARBA" id="ARBA00022519"/>
    </source>
</evidence>
<evidence type="ECO:0000256" key="5">
    <source>
        <dbReference type="ARBA" id="ARBA00022692"/>
    </source>
</evidence>
<keyword evidence="4" id="KW-0997">Cell inner membrane</keyword>
<dbReference type="InterPro" id="IPR021147">
    <property type="entry name" value="DUF697"/>
</dbReference>
<organism evidence="8 9">
    <name type="scientific">Candidatus Halomonas stercoripullorum</name>
    <dbReference type="NCBI Taxonomy" id="2838617"/>
    <lineage>
        <taxon>Bacteria</taxon>
        <taxon>Pseudomonadati</taxon>
        <taxon>Pseudomonadota</taxon>
        <taxon>Gammaproteobacteria</taxon>
        <taxon>Oceanospirillales</taxon>
        <taxon>Halomonadaceae</taxon>
        <taxon>Halomonas</taxon>
    </lineage>
</organism>
<comment type="similarity">
    <text evidence="2">Belongs to the UPF0283 family.</text>
</comment>
<proteinExistence type="inferred from homology"/>
<evidence type="ECO:0000313" key="9">
    <source>
        <dbReference type="Proteomes" id="UP000824248"/>
    </source>
</evidence>
<dbReference type="Proteomes" id="UP000824248">
    <property type="component" value="Unassembled WGS sequence"/>
</dbReference>
<keyword evidence="7" id="KW-0472">Membrane</keyword>
<keyword evidence="5" id="KW-0812">Transmembrane</keyword>
<dbReference type="AlphaFoldDB" id="A0A9D2B516"/>
<accession>A0A9D2B516</accession>
<evidence type="ECO:0000256" key="1">
    <source>
        <dbReference type="ARBA" id="ARBA00004429"/>
    </source>
</evidence>
<dbReference type="InterPro" id="IPR006507">
    <property type="entry name" value="UPF0283"/>
</dbReference>
<reference evidence="8" key="1">
    <citation type="journal article" date="2021" name="PeerJ">
        <title>Extensive microbial diversity within the chicken gut microbiome revealed by metagenomics and culture.</title>
        <authorList>
            <person name="Gilroy R."/>
            <person name="Ravi A."/>
            <person name="Getino M."/>
            <person name="Pursley I."/>
            <person name="Horton D.L."/>
            <person name="Alikhan N.F."/>
            <person name="Baker D."/>
            <person name="Gharbi K."/>
            <person name="Hall N."/>
            <person name="Watson M."/>
            <person name="Adriaenssens E.M."/>
            <person name="Foster-Nyarko E."/>
            <person name="Jarju S."/>
            <person name="Secka A."/>
            <person name="Antonio M."/>
            <person name="Oren A."/>
            <person name="Chaudhuri R.R."/>
            <person name="La Ragione R."/>
            <person name="Hildebrand F."/>
            <person name="Pallen M.J."/>
        </authorList>
    </citation>
    <scope>NUCLEOTIDE SEQUENCE</scope>
    <source>
        <strain evidence="8">1193</strain>
    </source>
</reference>
<evidence type="ECO:0000256" key="3">
    <source>
        <dbReference type="ARBA" id="ARBA00022475"/>
    </source>
</evidence>
<gene>
    <name evidence="8" type="ORF">H9854_05900</name>
</gene>
<dbReference type="Pfam" id="PF05128">
    <property type="entry name" value="DUF697"/>
    <property type="match status" value="1"/>
</dbReference>
<keyword evidence="3" id="KW-1003">Cell membrane</keyword>
<dbReference type="GO" id="GO:0005886">
    <property type="term" value="C:plasma membrane"/>
    <property type="evidence" value="ECO:0007669"/>
    <property type="project" value="UniProtKB-SubCell"/>
</dbReference>
<name>A0A9D2B516_9GAMM</name>
<keyword evidence="6" id="KW-1133">Transmembrane helix</keyword>
<evidence type="ECO:0000313" key="8">
    <source>
        <dbReference type="EMBL" id="HIX61747.1"/>
    </source>
</evidence>
<evidence type="ECO:0000256" key="2">
    <source>
        <dbReference type="ARBA" id="ARBA00008255"/>
    </source>
</evidence>
<dbReference type="PANTHER" id="PTHR39342:SF1">
    <property type="entry name" value="UPF0283 MEMBRANE PROTEIN YCJF"/>
    <property type="match status" value="1"/>
</dbReference>